<gene>
    <name evidence="1" type="ORF">CJ030_MR4G022227</name>
</gene>
<sequence length="91" mass="9707">MANEIKKSSQSTWALAHASKPVNAMAKRLSGFGSSRSPRQCYAQFPVLVILHCPCDLCSTTHCLSPQIILGSSCVFSLGYGIGFWGGKKGS</sequence>
<dbReference type="EMBL" id="RXIC02000022">
    <property type="protein sequence ID" value="KAB1215546.1"/>
    <property type="molecule type" value="Genomic_DNA"/>
</dbReference>
<organism evidence="1 2">
    <name type="scientific">Morella rubra</name>
    <name type="common">Chinese bayberry</name>
    <dbReference type="NCBI Taxonomy" id="262757"/>
    <lineage>
        <taxon>Eukaryota</taxon>
        <taxon>Viridiplantae</taxon>
        <taxon>Streptophyta</taxon>
        <taxon>Embryophyta</taxon>
        <taxon>Tracheophyta</taxon>
        <taxon>Spermatophyta</taxon>
        <taxon>Magnoliopsida</taxon>
        <taxon>eudicotyledons</taxon>
        <taxon>Gunneridae</taxon>
        <taxon>Pentapetalae</taxon>
        <taxon>rosids</taxon>
        <taxon>fabids</taxon>
        <taxon>Fagales</taxon>
        <taxon>Myricaceae</taxon>
        <taxon>Morella</taxon>
    </lineage>
</organism>
<name>A0A6A1VU26_9ROSI</name>
<proteinExistence type="predicted"/>
<dbReference type="AlphaFoldDB" id="A0A6A1VU26"/>
<evidence type="ECO:0000313" key="2">
    <source>
        <dbReference type="Proteomes" id="UP000516437"/>
    </source>
</evidence>
<evidence type="ECO:0000313" key="1">
    <source>
        <dbReference type="EMBL" id="KAB1215546.1"/>
    </source>
</evidence>
<reference evidence="1 2" key="1">
    <citation type="journal article" date="2019" name="Plant Biotechnol. J.">
        <title>The red bayberry genome and genetic basis of sex determination.</title>
        <authorList>
            <person name="Jia H.M."/>
            <person name="Jia H.J."/>
            <person name="Cai Q.L."/>
            <person name="Wang Y."/>
            <person name="Zhao H.B."/>
            <person name="Yang W.F."/>
            <person name="Wang G.Y."/>
            <person name="Li Y.H."/>
            <person name="Zhan D.L."/>
            <person name="Shen Y.T."/>
            <person name="Niu Q.F."/>
            <person name="Chang L."/>
            <person name="Qiu J."/>
            <person name="Zhao L."/>
            <person name="Xie H.B."/>
            <person name="Fu W.Y."/>
            <person name="Jin J."/>
            <person name="Li X.W."/>
            <person name="Jiao Y."/>
            <person name="Zhou C.C."/>
            <person name="Tu T."/>
            <person name="Chai C.Y."/>
            <person name="Gao J.L."/>
            <person name="Fan L.J."/>
            <person name="van de Weg E."/>
            <person name="Wang J.Y."/>
            <person name="Gao Z.S."/>
        </authorList>
    </citation>
    <scope>NUCLEOTIDE SEQUENCE [LARGE SCALE GENOMIC DNA]</scope>
    <source>
        <tissue evidence="1">Leaves</tissue>
    </source>
</reference>
<protein>
    <submittedName>
        <fullName evidence="1">Uncharacterized protein</fullName>
    </submittedName>
</protein>
<accession>A0A6A1VU26</accession>
<comment type="caution">
    <text evidence="1">The sequence shown here is derived from an EMBL/GenBank/DDBJ whole genome shotgun (WGS) entry which is preliminary data.</text>
</comment>
<dbReference type="Proteomes" id="UP000516437">
    <property type="component" value="Chromosome 4"/>
</dbReference>
<keyword evidence="2" id="KW-1185">Reference proteome</keyword>